<comment type="caution">
    <text evidence="2">The sequence shown here is derived from an EMBL/GenBank/DDBJ whole genome shotgun (WGS) entry which is preliminary data.</text>
</comment>
<feature type="coiled-coil region" evidence="1">
    <location>
        <begin position="14"/>
        <end position="81"/>
    </location>
</feature>
<dbReference type="AlphaFoldDB" id="A0AA87Z685"/>
<evidence type="ECO:0000256" key="1">
    <source>
        <dbReference type="SAM" id="Coils"/>
    </source>
</evidence>
<dbReference type="Proteomes" id="UP001187192">
    <property type="component" value="Unassembled WGS sequence"/>
</dbReference>
<protein>
    <submittedName>
        <fullName evidence="2">Uncharacterized protein</fullName>
    </submittedName>
</protein>
<dbReference type="PANTHER" id="PTHR36344">
    <property type="entry name" value="RX N-TERMINAL DOMAIN-CONTAINING PROTEIN"/>
    <property type="match status" value="1"/>
</dbReference>
<organism evidence="2 3">
    <name type="scientific">Ficus carica</name>
    <name type="common">Common fig</name>
    <dbReference type="NCBI Taxonomy" id="3494"/>
    <lineage>
        <taxon>Eukaryota</taxon>
        <taxon>Viridiplantae</taxon>
        <taxon>Streptophyta</taxon>
        <taxon>Embryophyta</taxon>
        <taxon>Tracheophyta</taxon>
        <taxon>Spermatophyta</taxon>
        <taxon>Magnoliopsida</taxon>
        <taxon>eudicotyledons</taxon>
        <taxon>Gunneridae</taxon>
        <taxon>Pentapetalae</taxon>
        <taxon>rosids</taxon>
        <taxon>fabids</taxon>
        <taxon>Rosales</taxon>
        <taxon>Moraceae</taxon>
        <taxon>Ficeae</taxon>
        <taxon>Ficus</taxon>
    </lineage>
</organism>
<keyword evidence="1" id="KW-0175">Coiled coil</keyword>
<proteinExistence type="predicted"/>
<accession>A0AA87Z685</accession>
<dbReference type="PANTHER" id="PTHR36344:SF1">
    <property type="entry name" value="RX N-TERMINAL DOMAIN-CONTAINING PROTEIN"/>
    <property type="match status" value="1"/>
</dbReference>
<keyword evidence="3" id="KW-1185">Reference proteome</keyword>
<gene>
    <name evidence="2" type="ORF">TIFTF001_043476</name>
</gene>
<sequence>MALPAPILDSPQRLAEINVEIQNVENAIQTARRRLSHFLRVLRPISPAVIDARLEVIRQRLQELKERLEGLRQEQQTLIVDSLAFGG</sequence>
<name>A0AA87Z685_FICCA</name>
<reference evidence="2" key="1">
    <citation type="submission" date="2023-07" db="EMBL/GenBank/DDBJ databases">
        <title>draft genome sequence of fig (Ficus carica).</title>
        <authorList>
            <person name="Takahashi T."/>
            <person name="Nishimura K."/>
        </authorList>
    </citation>
    <scope>NUCLEOTIDE SEQUENCE</scope>
</reference>
<evidence type="ECO:0000313" key="2">
    <source>
        <dbReference type="EMBL" id="GMN22216.1"/>
    </source>
</evidence>
<dbReference type="EMBL" id="BTGU01002813">
    <property type="protein sequence ID" value="GMN22216.1"/>
    <property type="molecule type" value="Genomic_DNA"/>
</dbReference>
<evidence type="ECO:0000313" key="3">
    <source>
        <dbReference type="Proteomes" id="UP001187192"/>
    </source>
</evidence>